<feature type="transmembrane region" description="Helical" evidence="14">
    <location>
        <begin position="216"/>
        <end position="240"/>
    </location>
</feature>
<feature type="transmembrane region" description="Helical" evidence="14">
    <location>
        <begin position="154"/>
        <end position="175"/>
    </location>
</feature>
<accession>A0A117MCU5</accession>
<keyword evidence="9" id="KW-0630">Potassium</keyword>
<evidence type="ECO:0000256" key="7">
    <source>
        <dbReference type="ARBA" id="ARBA00022826"/>
    </source>
</evidence>
<dbReference type="GO" id="GO:0008076">
    <property type="term" value="C:voltage-gated potassium channel complex"/>
    <property type="evidence" value="ECO:0007669"/>
    <property type="project" value="InterPro"/>
</dbReference>
<dbReference type="EMBL" id="LGHB01000005">
    <property type="protein sequence ID" value="KUK97046.1"/>
    <property type="molecule type" value="Genomic_DNA"/>
</dbReference>
<evidence type="ECO:0000256" key="9">
    <source>
        <dbReference type="ARBA" id="ARBA00022958"/>
    </source>
</evidence>
<keyword evidence="7" id="KW-0631">Potassium channel</keyword>
<keyword evidence="13" id="KW-0407">Ion channel</keyword>
<evidence type="ECO:0000256" key="4">
    <source>
        <dbReference type="ARBA" id="ARBA00022538"/>
    </source>
</evidence>
<evidence type="ECO:0000313" key="17">
    <source>
        <dbReference type="EMBL" id="KUK97046.1"/>
    </source>
</evidence>
<evidence type="ECO:0000256" key="5">
    <source>
        <dbReference type="ARBA" id="ARBA00022692"/>
    </source>
</evidence>
<evidence type="ECO:0000256" key="11">
    <source>
        <dbReference type="ARBA" id="ARBA00023065"/>
    </source>
</evidence>
<reference evidence="18 19" key="2">
    <citation type="journal article" date="2015" name="MBio">
        <title>Genome-Resolved Metagenomic Analysis Reveals Roles for Candidate Phyla and Other Microbial Community Members in Biogeochemical Transformations in Oil Reservoirs.</title>
        <authorList>
            <person name="Hu P."/>
            <person name="Tom L."/>
            <person name="Singh A."/>
            <person name="Thomas B.C."/>
            <person name="Baker B.J."/>
            <person name="Piceno Y.M."/>
            <person name="Andersen G.L."/>
            <person name="Banfield J.F."/>
        </authorList>
    </citation>
    <scope>NUCLEOTIDE SEQUENCE [LARGE SCALE GENOMIC DNA]</scope>
    <source>
        <strain evidence="16">57_489</strain>
    </source>
</reference>
<keyword evidence="11" id="KW-0406">Ion transport</keyword>
<dbReference type="PANTHER" id="PTHR11537:SF254">
    <property type="entry name" value="POTASSIUM VOLTAGE-GATED CHANNEL PROTEIN SHAB"/>
    <property type="match status" value="1"/>
</dbReference>
<keyword evidence="6" id="KW-0547">Nucleotide-binding</keyword>
<dbReference type="Gene3D" id="1.20.5.110">
    <property type="match status" value="1"/>
</dbReference>
<dbReference type="Gene3D" id="1.10.287.70">
    <property type="match status" value="1"/>
</dbReference>
<keyword evidence="5 14" id="KW-0812">Transmembrane</keyword>
<keyword evidence="2" id="KW-0813">Transport</keyword>
<dbReference type="InterPro" id="IPR005821">
    <property type="entry name" value="Ion_trans_dom"/>
</dbReference>
<dbReference type="InterPro" id="IPR028325">
    <property type="entry name" value="VG_K_chnl"/>
</dbReference>
<dbReference type="PATRIC" id="fig|301375.6.peg.1526"/>
<dbReference type="PRINTS" id="PR00169">
    <property type="entry name" value="KCHANNEL"/>
</dbReference>
<keyword evidence="3" id="KW-1003">Cell membrane</keyword>
<evidence type="ECO:0000313" key="16">
    <source>
        <dbReference type="EMBL" id="KUK45501.1"/>
    </source>
</evidence>
<organism evidence="17 18">
    <name type="scientific">Methanothrix harundinacea</name>
    <dbReference type="NCBI Taxonomy" id="301375"/>
    <lineage>
        <taxon>Archaea</taxon>
        <taxon>Methanobacteriati</taxon>
        <taxon>Methanobacteriota</taxon>
        <taxon>Stenosarchaea group</taxon>
        <taxon>Methanomicrobia</taxon>
        <taxon>Methanotrichales</taxon>
        <taxon>Methanotrichaceae</taxon>
        <taxon>Methanothrix</taxon>
    </lineage>
</organism>
<keyword evidence="12 14" id="KW-0472">Membrane</keyword>
<dbReference type="Pfam" id="PF00520">
    <property type="entry name" value="Ion_trans"/>
    <property type="match status" value="1"/>
</dbReference>
<evidence type="ECO:0000256" key="14">
    <source>
        <dbReference type="SAM" id="Phobius"/>
    </source>
</evidence>
<keyword evidence="8" id="KW-0851">Voltage-gated channel</keyword>
<dbReference type="GO" id="GO:0001508">
    <property type="term" value="P:action potential"/>
    <property type="evidence" value="ECO:0007669"/>
    <property type="project" value="TreeGrafter"/>
</dbReference>
<proteinExistence type="predicted"/>
<comment type="caution">
    <text evidence="17">The sequence shown here is derived from an EMBL/GenBank/DDBJ whole genome shotgun (WGS) entry which is preliminary data.</text>
</comment>
<feature type="transmembrane region" description="Helical" evidence="14">
    <location>
        <begin position="21"/>
        <end position="39"/>
    </location>
</feature>
<dbReference type="GO" id="GO:0005249">
    <property type="term" value="F:voltage-gated potassium channel activity"/>
    <property type="evidence" value="ECO:0007669"/>
    <property type="project" value="InterPro"/>
</dbReference>
<sequence length="287" mass="32277">MKRWVHEILEVSPPGNRVSRIVNLSIMALIVLNVVAVILETVEELFSTYDPLFQAFDTFSVAVFSIEYLLRVWSSTADEEFASPVRGRLSFMRTPLAFIDLVAILPFYLPLLFVDLRFVRAIRLFRLFRLFKMARYSESMRTLGRVLALKKEELLISLFTLLTLLVFSSSMIYYVEHEAQPEDFSSIPAAMWWGVVTLTTVGYGDVYPITPVGKFIGALVILVGIGMFALPAGILASGFVEEVHRRREEEGVCEVEVAVVCPHCGRRIDEPAYIEPGGPGGEEETEA</sequence>
<dbReference type="Proteomes" id="UP000057043">
    <property type="component" value="Unassembled WGS sequence"/>
</dbReference>
<dbReference type="Gene3D" id="1.20.120.350">
    <property type="entry name" value="Voltage-gated potassium channels. Chain C"/>
    <property type="match status" value="1"/>
</dbReference>
<evidence type="ECO:0000256" key="13">
    <source>
        <dbReference type="ARBA" id="ARBA00023303"/>
    </source>
</evidence>
<evidence type="ECO:0000256" key="2">
    <source>
        <dbReference type="ARBA" id="ARBA00022448"/>
    </source>
</evidence>
<evidence type="ECO:0000256" key="1">
    <source>
        <dbReference type="ARBA" id="ARBA00004651"/>
    </source>
</evidence>
<dbReference type="EMBL" id="LGFT01000002">
    <property type="protein sequence ID" value="KUK45501.1"/>
    <property type="molecule type" value="Genomic_DNA"/>
</dbReference>
<dbReference type="AlphaFoldDB" id="A0A117MCU5"/>
<name>A0A117MCU5_9EURY</name>
<evidence type="ECO:0000256" key="3">
    <source>
        <dbReference type="ARBA" id="ARBA00022475"/>
    </source>
</evidence>
<evidence type="ECO:0000256" key="10">
    <source>
        <dbReference type="ARBA" id="ARBA00022989"/>
    </source>
</evidence>
<protein>
    <submittedName>
        <fullName evidence="17">Ion transport protein</fullName>
    </submittedName>
</protein>
<dbReference type="FunFam" id="1.10.287.70:FF:000181">
    <property type="entry name" value="Cyclic nucleotide-gated potassium channel mll3241"/>
    <property type="match status" value="1"/>
</dbReference>
<evidence type="ECO:0000256" key="6">
    <source>
        <dbReference type="ARBA" id="ARBA00022741"/>
    </source>
</evidence>
<evidence type="ECO:0000313" key="19">
    <source>
        <dbReference type="Proteomes" id="UP000057043"/>
    </source>
</evidence>
<evidence type="ECO:0000259" key="15">
    <source>
        <dbReference type="Pfam" id="PF00520"/>
    </source>
</evidence>
<evidence type="ECO:0000256" key="8">
    <source>
        <dbReference type="ARBA" id="ARBA00022882"/>
    </source>
</evidence>
<dbReference type="Proteomes" id="UP000053961">
    <property type="component" value="Unassembled WGS sequence"/>
</dbReference>
<dbReference type="PANTHER" id="PTHR11537">
    <property type="entry name" value="VOLTAGE-GATED POTASSIUM CHANNEL"/>
    <property type="match status" value="1"/>
</dbReference>
<keyword evidence="10 14" id="KW-1133">Transmembrane helix</keyword>
<keyword evidence="4" id="KW-0633">Potassium transport</keyword>
<gene>
    <name evidence="16" type="ORF">XD72_0144</name>
    <name evidence="17" type="ORF">XE07_0617</name>
</gene>
<evidence type="ECO:0000313" key="18">
    <source>
        <dbReference type="Proteomes" id="UP000053961"/>
    </source>
</evidence>
<feature type="domain" description="Ion transport" evidence="15">
    <location>
        <begin position="20"/>
        <end position="245"/>
    </location>
</feature>
<comment type="subcellular location">
    <subcellularLocation>
        <location evidence="1">Cell membrane</location>
        <topology evidence="1">Multi-pass membrane protein</topology>
    </subcellularLocation>
</comment>
<evidence type="ECO:0000256" key="12">
    <source>
        <dbReference type="ARBA" id="ARBA00023136"/>
    </source>
</evidence>
<dbReference type="GO" id="GO:0000166">
    <property type="term" value="F:nucleotide binding"/>
    <property type="evidence" value="ECO:0007669"/>
    <property type="project" value="UniProtKB-KW"/>
</dbReference>
<feature type="transmembrane region" description="Helical" evidence="14">
    <location>
        <begin position="91"/>
        <end position="109"/>
    </location>
</feature>
<dbReference type="InterPro" id="IPR027359">
    <property type="entry name" value="Volt_channel_dom_sf"/>
</dbReference>
<reference evidence="17" key="1">
    <citation type="journal article" date="2015" name="MBio">
        <title>Genome-resolved metagenomic analysis reveals roles for candidate phyla and other microbial community members in biogeochemical transformations in oil reservoirs.</title>
        <authorList>
            <person name="Hu P."/>
            <person name="Tom L."/>
            <person name="Singh A."/>
            <person name="Thomas B.C."/>
            <person name="Baker B.J."/>
            <person name="Piceno Y.M."/>
            <person name="Andersen G.L."/>
            <person name="Banfield J.F."/>
        </authorList>
    </citation>
    <scope>NUCLEOTIDE SEQUENCE [LARGE SCALE GENOMIC DNA]</scope>
    <source>
        <strain evidence="17">56_747</strain>
    </source>
</reference>
<dbReference type="SUPFAM" id="SSF81324">
    <property type="entry name" value="Voltage-gated potassium channels"/>
    <property type="match status" value="1"/>
</dbReference>